<name>A0A0A9G9A6_ARUDO</name>
<dbReference type="EMBL" id="GBRH01180608">
    <property type="protein sequence ID" value="JAE17288.1"/>
    <property type="molecule type" value="Transcribed_RNA"/>
</dbReference>
<feature type="compositionally biased region" description="Basic and acidic residues" evidence="1">
    <location>
        <begin position="8"/>
        <end position="20"/>
    </location>
</feature>
<sequence length="84" mass="9910">MKRMPLHRLKDDDNRQEYSAEKSTIQLRSRSQFILGCRHVLKDDVLKFVLKQEAFVTHLEYILRAEPQTARAAVIVHQFQICIS</sequence>
<evidence type="ECO:0000313" key="2">
    <source>
        <dbReference type="EMBL" id="JAE17288.1"/>
    </source>
</evidence>
<evidence type="ECO:0000256" key="1">
    <source>
        <dbReference type="SAM" id="MobiDB-lite"/>
    </source>
</evidence>
<proteinExistence type="predicted"/>
<protein>
    <submittedName>
        <fullName evidence="2">Uncharacterized protein</fullName>
    </submittedName>
</protein>
<reference evidence="2" key="1">
    <citation type="submission" date="2014-09" db="EMBL/GenBank/DDBJ databases">
        <authorList>
            <person name="Magalhaes I.L.F."/>
            <person name="Oliveira U."/>
            <person name="Santos F.R."/>
            <person name="Vidigal T.H.D.A."/>
            <person name="Brescovit A.D."/>
            <person name="Santos A.J."/>
        </authorList>
    </citation>
    <scope>NUCLEOTIDE SEQUENCE</scope>
    <source>
        <tissue evidence="2">Shoot tissue taken approximately 20 cm above the soil surface</tissue>
    </source>
</reference>
<organism evidence="2">
    <name type="scientific">Arundo donax</name>
    <name type="common">Giant reed</name>
    <name type="synonym">Donax arundinaceus</name>
    <dbReference type="NCBI Taxonomy" id="35708"/>
    <lineage>
        <taxon>Eukaryota</taxon>
        <taxon>Viridiplantae</taxon>
        <taxon>Streptophyta</taxon>
        <taxon>Embryophyta</taxon>
        <taxon>Tracheophyta</taxon>
        <taxon>Spermatophyta</taxon>
        <taxon>Magnoliopsida</taxon>
        <taxon>Liliopsida</taxon>
        <taxon>Poales</taxon>
        <taxon>Poaceae</taxon>
        <taxon>PACMAD clade</taxon>
        <taxon>Arundinoideae</taxon>
        <taxon>Arundineae</taxon>
        <taxon>Arundo</taxon>
    </lineage>
</organism>
<accession>A0A0A9G9A6</accession>
<feature type="region of interest" description="Disordered" evidence="1">
    <location>
        <begin position="1"/>
        <end position="21"/>
    </location>
</feature>
<reference evidence="2" key="2">
    <citation type="journal article" date="2015" name="Data Brief">
        <title>Shoot transcriptome of the giant reed, Arundo donax.</title>
        <authorList>
            <person name="Barrero R.A."/>
            <person name="Guerrero F.D."/>
            <person name="Moolhuijzen P."/>
            <person name="Goolsby J.A."/>
            <person name="Tidwell J."/>
            <person name="Bellgard S.E."/>
            <person name="Bellgard M.I."/>
        </authorList>
    </citation>
    <scope>NUCLEOTIDE SEQUENCE</scope>
    <source>
        <tissue evidence="2">Shoot tissue taken approximately 20 cm above the soil surface</tissue>
    </source>
</reference>
<dbReference type="AlphaFoldDB" id="A0A0A9G9A6"/>